<feature type="non-terminal residue" evidence="2">
    <location>
        <position position="1"/>
    </location>
</feature>
<feature type="compositionally biased region" description="Basic residues" evidence="1">
    <location>
        <begin position="189"/>
        <end position="218"/>
    </location>
</feature>
<evidence type="ECO:0000256" key="1">
    <source>
        <dbReference type="SAM" id="MobiDB-lite"/>
    </source>
</evidence>
<organism evidence="2">
    <name type="scientific">uncultured Solirubrobacteraceae bacterium</name>
    <dbReference type="NCBI Taxonomy" id="1162706"/>
    <lineage>
        <taxon>Bacteria</taxon>
        <taxon>Bacillati</taxon>
        <taxon>Actinomycetota</taxon>
        <taxon>Thermoleophilia</taxon>
        <taxon>Solirubrobacterales</taxon>
        <taxon>Solirubrobacteraceae</taxon>
        <taxon>environmental samples</taxon>
    </lineage>
</organism>
<feature type="compositionally biased region" description="Low complexity" evidence="1">
    <location>
        <begin position="224"/>
        <end position="238"/>
    </location>
</feature>
<feature type="compositionally biased region" description="Basic residues" evidence="1">
    <location>
        <begin position="124"/>
        <end position="138"/>
    </location>
</feature>
<accession>A0A6J4SGP3</accession>
<feature type="compositionally biased region" description="Low complexity" evidence="1">
    <location>
        <begin position="27"/>
        <end position="44"/>
    </location>
</feature>
<feature type="compositionally biased region" description="Low complexity" evidence="1">
    <location>
        <begin position="54"/>
        <end position="64"/>
    </location>
</feature>
<name>A0A6J4SGP3_9ACTN</name>
<proteinExistence type="predicted"/>
<protein>
    <submittedName>
        <fullName evidence="2">Uncharacterized protein</fullName>
    </submittedName>
</protein>
<dbReference type="AlphaFoldDB" id="A0A6J4SGP3"/>
<reference evidence="2" key="1">
    <citation type="submission" date="2020-02" db="EMBL/GenBank/DDBJ databases">
        <authorList>
            <person name="Meier V. D."/>
        </authorList>
    </citation>
    <scope>NUCLEOTIDE SEQUENCE</scope>
    <source>
        <strain evidence="2">AVDCRST_MAG85</strain>
    </source>
</reference>
<feature type="compositionally biased region" description="Basic residues" evidence="1">
    <location>
        <begin position="243"/>
        <end position="261"/>
    </location>
</feature>
<feature type="compositionally biased region" description="Gly residues" evidence="1">
    <location>
        <begin position="81"/>
        <end position="91"/>
    </location>
</feature>
<sequence>DARIRSGAVRRALRDDHTCRRRLAAVRPRLAARAQPTRALAHSAAGGGRGGAAGRCRAVRGGPRAPVPPWPGRARVPRPGRGAGGGIGRGLVAGRPARPPVRSAVGGLRRGRRVPPARGADRPRGRRPHARGRRRPRPGRPPGRDADRVDHRRRAEQRLLLDDPAQGGADDARGRAGSARLRADVPSARPHRRAHPRGRRPRRPGRTAVRRRRHRGRGVRGDAARVAAQRRAGAAAGSADRRGMRRHPAAGARRGAHHRSLRAASAVAERERVGPGQPHPGADRLLLARRGRAQPPAPGGRLPPAPVPVAGRQPQPAVRRPRDLGRLAAVRHRGRGGGAPATAPRADRAGAVPPGRPDRRVLAQRGQRGHGIPLPNPRGRAPRGRRLCPGGRGAASAADRGRTRFARRYGPRPCPRRTLV</sequence>
<evidence type="ECO:0000313" key="2">
    <source>
        <dbReference type="EMBL" id="CAA9491261.1"/>
    </source>
</evidence>
<gene>
    <name evidence="2" type="ORF">AVDCRST_MAG85-1240</name>
</gene>
<dbReference type="EMBL" id="CADCVT010000137">
    <property type="protein sequence ID" value="CAA9491261.1"/>
    <property type="molecule type" value="Genomic_DNA"/>
</dbReference>
<feature type="non-terminal residue" evidence="2">
    <location>
        <position position="420"/>
    </location>
</feature>
<feature type="compositionally biased region" description="Low complexity" evidence="1">
    <location>
        <begin position="92"/>
        <end position="107"/>
    </location>
</feature>
<feature type="compositionally biased region" description="Pro residues" evidence="1">
    <location>
        <begin position="295"/>
        <end position="307"/>
    </location>
</feature>
<feature type="compositionally biased region" description="Low complexity" evidence="1">
    <location>
        <begin position="162"/>
        <end position="180"/>
    </location>
</feature>
<feature type="region of interest" description="Disordered" evidence="1">
    <location>
        <begin position="27"/>
        <end position="420"/>
    </location>
</feature>